<dbReference type="AlphaFoldDB" id="A0AA39GD02"/>
<dbReference type="PANTHER" id="PTHR13622">
    <property type="entry name" value="THIAMIN PYROPHOSPHOKINASE"/>
    <property type="match status" value="1"/>
</dbReference>
<evidence type="ECO:0000259" key="1">
    <source>
        <dbReference type="PROSITE" id="PS51462"/>
    </source>
</evidence>
<dbReference type="CDD" id="cd03676">
    <property type="entry name" value="NUDIX_Tnr3_like"/>
    <property type="match status" value="1"/>
</dbReference>
<gene>
    <name evidence="2" type="ORF">NLU13_8367</name>
</gene>
<organism evidence="2 3">
    <name type="scientific">Sarocladium strictum</name>
    <name type="common">Black bundle disease fungus</name>
    <name type="synonym">Acremonium strictum</name>
    <dbReference type="NCBI Taxonomy" id="5046"/>
    <lineage>
        <taxon>Eukaryota</taxon>
        <taxon>Fungi</taxon>
        <taxon>Dikarya</taxon>
        <taxon>Ascomycota</taxon>
        <taxon>Pezizomycotina</taxon>
        <taxon>Sordariomycetes</taxon>
        <taxon>Hypocreomycetidae</taxon>
        <taxon>Hypocreales</taxon>
        <taxon>Sarocladiaceae</taxon>
        <taxon>Sarocladium</taxon>
    </lineage>
</organism>
<dbReference type="PROSITE" id="PS51462">
    <property type="entry name" value="NUDIX"/>
    <property type="match status" value="1"/>
</dbReference>
<dbReference type="Gene3D" id="3.90.79.10">
    <property type="entry name" value="Nucleoside Triphosphate Pyrophosphohydrolase"/>
    <property type="match status" value="1"/>
</dbReference>
<sequence>MTSNLLDLITRVDNVPLDFQQNFHPYYRLFVHPDPHPHGYIHPKTIESLTWPPTFTISHPDRTVTLTVSPSTPEAINASFQEVIDFALASPLFPSLTIHSEPFLIPGLSHFPDSLVHIERFASSLFGIATRGSHLTAYLPATPASPLRIWVARRSRHLVAHPSLLDSSVAGGVKATDSPLDCILAESHEEASLSREFVARNVRAVGAVTLANINPRTELFHAEILYVYDLEMPPDVVPVPEDDEVEEFVLMDFDEVMGHMLKGEFKPNVCGIMIDFLIRHGIITPENEPDYVDICSRLHRVLPMPTKPPS</sequence>
<proteinExistence type="predicted"/>
<dbReference type="InterPro" id="IPR015797">
    <property type="entry name" value="NUDIX_hydrolase-like_dom_sf"/>
</dbReference>
<reference evidence="2" key="1">
    <citation type="submission" date="2022-10" db="EMBL/GenBank/DDBJ databases">
        <title>Determination and structural analysis of whole genome sequence of Sarocladium strictum F4-1.</title>
        <authorList>
            <person name="Hu L."/>
            <person name="Jiang Y."/>
        </authorList>
    </citation>
    <scope>NUCLEOTIDE SEQUENCE</scope>
    <source>
        <strain evidence="2">F4-1</strain>
    </source>
</reference>
<dbReference type="PANTHER" id="PTHR13622:SF11">
    <property type="entry name" value="THIAMIN PYROPHOSPHOKINASE"/>
    <property type="match status" value="1"/>
</dbReference>
<protein>
    <recommendedName>
        <fullName evidence="1">Nudix hydrolase domain-containing protein</fullName>
    </recommendedName>
</protein>
<dbReference type="GO" id="GO:0044715">
    <property type="term" value="F:8-oxo-dGDP phosphatase activity"/>
    <property type="evidence" value="ECO:0007669"/>
    <property type="project" value="UniProtKB-ARBA"/>
</dbReference>
<keyword evidence="3" id="KW-1185">Reference proteome</keyword>
<evidence type="ECO:0000313" key="2">
    <source>
        <dbReference type="EMBL" id="KAK0384279.1"/>
    </source>
</evidence>
<dbReference type="Proteomes" id="UP001175261">
    <property type="component" value="Unassembled WGS sequence"/>
</dbReference>
<dbReference type="FunFam" id="3.90.79.10:FF:000019">
    <property type="entry name" value="Thiamin pyrophosphokinase, putative"/>
    <property type="match status" value="1"/>
</dbReference>
<evidence type="ECO:0000313" key="3">
    <source>
        <dbReference type="Proteomes" id="UP001175261"/>
    </source>
</evidence>
<name>A0AA39GD02_SARSR</name>
<dbReference type="InterPro" id="IPR000086">
    <property type="entry name" value="NUDIX_hydrolase_dom"/>
</dbReference>
<comment type="caution">
    <text evidence="2">The sequence shown here is derived from an EMBL/GenBank/DDBJ whole genome shotgun (WGS) entry which is preliminary data.</text>
</comment>
<accession>A0AA39GD02</accession>
<dbReference type="SUPFAM" id="SSF55811">
    <property type="entry name" value="Nudix"/>
    <property type="match status" value="1"/>
</dbReference>
<dbReference type="EMBL" id="JAPDFR010000008">
    <property type="protein sequence ID" value="KAK0384279.1"/>
    <property type="molecule type" value="Genomic_DNA"/>
</dbReference>
<feature type="domain" description="Nudix hydrolase" evidence="1">
    <location>
        <begin position="132"/>
        <end position="273"/>
    </location>
</feature>
<dbReference type="Pfam" id="PF00293">
    <property type="entry name" value="NUDIX"/>
    <property type="match status" value="1"/>
</dbReference>